<proteinExistence type="predicted"/>
<reference evidence="1" key="1">
    <citation type="submission" date="2021-08" db="EMBL/GenBank/DDBJ databases">
        <title>The first chromosome-level gecko genome reveals the dynamic sex chromosomes of Neotropical dwarf geckos (Sphaerodactylidae: Sphaerodactylus).</title>
        <authorList>
            <person name="Pinto B.J."/>
            <person name="Keating S.E."/>
            <person name="Gamble T."/>
        </authorList>
    </citation>
    <scope>NUCLEOTIDE SEQUENCE</scope>
    <source>
        <strain evidence="1">TG3544</strain>
    </source>
</reference>
<gene>
    <name evidence="1" type="ORF">K3G42_004469</name>
</gene>
<protein>
    <submittedName>
        <fullName evidence="1">Uncharacterized protein</fullName>
    </submittedName>
</protein>
<evidence type="ECO:0000313" key="1">
    <source>
        <dbReference type="EMBL" id="KAH8004190.1"/>
    </source>
</evidence>
<organism evidence="1 2">
    <name type="scientific">Sphaerodactylus townsendi</name>
    <dbReference type="NCBI Taxonomy" id="933632"/>
    <lineage>
        <taxon>Eukaryota</taxon>
        <taxon>Metazoa</taxon>
        <taxon>Chordata</taxon>
        <taxon>Craniata</taxon>
        <taxon>Vertebrata</taxon>
        <taxon>Euteleostomi</taxon>
        <taxon>Lepidosauria</taxon>
        <taxon>Squamata</taxon>
        <taxon>Bifurcata</taxon>
        <taxon>Gekkota</taxon>
        <taxon>Sphaerodactylidae</taxon>
        <taxon>Sphaerodactylus</taxon>
    </lineage>
</organism>
<comment type="caution">
    <text evidence="1">The sequence shown here is derived from an EMBL/GenBank/DDBJ whole genome shotgun (WGS) entry which is preliminary data.</text>
</comment>
<sequence>MPAPAFMLAAMDRNYLIDVNENLKTEIWDLREIATNLDLEKQEIILENQSIKELNRSLEAKNDCFQGMAEDFCNEEEDLRAKLLQLEETLVGLDFQNQALQETNQMLRAEIQTASRHVDSFLDYQVIQEEDLSRTKQVVEDIMEYFRSLESKVGLTERLYEEEKLQVAELTHTLEELEQIQEVQENEMASLKGQLEEAALLKFQSEEDAKPPSLLHEMVQAKLMQDSLATQKTVFRVLSKLLWFLLAATTCVGLMSASVKLCVFMFGKDLGAGSRWLWVLDQSLQLLLEALSPYGSRKPSGLKPF</sequence>
<evidence type="ECO:0000313" key="2">
    <source>
        <dbReference type="Proteomes" id="UP000827872"/>
    </source>
</evidence>
<accession>A0ACB8FG07</accession>
<name>A0ACB8FG07_9SAUR</name>
<keyword evidence="2" id="KW-1185">Reference proteome</keyword>
<dbReference type="Proteomes" id="UP000827872">
    <property type="component" value="Linkage Group LG04"/>
</dbReference>
<dbReference type="EMBL" id="CM037617">
    <property type="protein sequence ID" value="KAH8004190.1"/>
    <property type="molecule type" value="Genomic_DNA"/>
</dbReference>